<name>A0AAQ3TS13_PASNO</name>
<dbReference type="EMBL" id="CP144750">
    <property type="protein sequence ID" value="WVZ78526.1"/>
    <property type="molecule type" value="Genomic_DNA"/>
</dbReference>
<evidence type="ECO:0000313" key="1">
    <source>
        <dbReference type="EMBL" id="WVZ78526.1"/>
    </source>
</evidence>
<evidence type="ECO:0000313" key="2">
    <source>
        <dbReference type="Proteomes" id="UP001341281"/>
    </source>
</evidence>
<keyword evidence="2" id="KW-1185">Reference proteome</keyword>
<protein>
    <submittedName>
        <fullName evidence="1">Uncharacterized protein</fullName>
    </submittedName>
</protein>
<sequence>MAAAASSTSSDWDDVLLDGYALIGDERNHTTDVDFTRNDERIVASFWSSSPACTAFSEPPRILRMVEGLILFRVAIRCRELRCRRTYSYRQLP</sequence>
<gene>
    <name evidence="1" type="ORF">U9M48_026221</name>
</gene>
<proteinExistence type="predicted"/>
<accession>A0AAQ3TS13</accession>
<organism evidence="1 2">
    <name type="scientific">Paspalum notatum var. saurae</name>
    <dbReference type="NCBI Taxonomy" id="547442"/>
    <lineage>
        <taxon>Eukaryota</taxon>
        <taxon>Viridiplantae</taxon>
        <taxon>Streptophyta</taxon>
        <taxon>Embryophyta</taxon>
        <taxon>Tracheophyta</taxon>
        <taxon>Spermatophyta</taxon>
        <taxon>Magnoliopsida</taxon>
        <taxon>Liliopsida</taxon>
        <taxon>Poales</taxon>
        <taxon>Poaceae</taxon>
        <taxon>PACMAD clade</taxon>
        <taxon>Panicoideae</taxon>
        <taxon>Andropogonodae</taxon>
        <taxon>Paspaleae</taxon>
        <taxon>Paspalinae</taxon>
        <taxon>Paspalum</taxon>
    </lineage>
</organism>
<dbReference type="AlphaFoldDB" id="A0AAQ3TS13"/>
<dbReference type="Proteomes" id="UP001341281">
    <property type="component" value="Chromosome 06"/>
</dbReference>
<reference evidence="1 2" key="1">
    <citation type="submission" date="2024-02" db="EMBL/GenBank/DDBJ databases">
        <title>High-quality chromosome-scale genome assembly of Pensacola bahiagrass (Paspalum notatum Flugge var. saurae).</title>
        <authorList>
            <person name="Vega J.M."/>
            <person name="Podio M."/>
            <person name="Orjuela J."/>
            <person name="Siena L.A."/>
            <person name="Pessino S.C."/>
            <person name="Combes M.C."/>
            <person name="Mariac C."/>
            <person name="Albertini E."/>
            <person name="Pupilli F."/>
            <person name="Ortiz J.P.A."/>
            <person name="Leblanc O."/>
        </authorList>
    </citation>
    <scope>NUCLEOTIDE SEQUENCE [LARGE SCALE GENOMIC DNA]</scope>
    <source>
        <strain evidence="1">R1</strain>
        <tissue evidence="1">Leaf</tissue>
    </source>
</reference>